<dbReference type="AlphaFoldDB" id="A0A1Y0I414"/>
<dbReference type="KEGG" id="ome:OLMES_0095"/>
<protein>
    <recommendedName>
        <fullName evidence="1">DUF4124 domain-containing protein</fullName>
    </recommendedName>
</protein>
<dbReference type="Pfam" id="PF13511">
    <property type="entry name" value="DUF4124"/>
    <property type="match status" value="1"/>
</dbReference>
<dbReference type="RefSeq" id="WP_157678077.1">
    <property type="nucleotide sequence ID" value="NZ_CP021425.1"/>
</dbReference>
<keyword evidence="3" id="KW-1185">Reference proteome</keyword>
<evidence type="ECO:0000313" key="3">
    <source>
        <dbReference type="Proteomes" id="UP000196027"/>
    </source>
</evidence>
<dbReference type="OrthoDB" id="6079871at2"/>
<evidence type="ECO:0000313" key="2">
    <source>
        <dbReference type="EMBL" id="ARU54204.1"/>
    </source>
</evidence>
<gene>
    <name evidence="2" type="ORF">OLMES_0095</name>
</gene>
<organism evidence="2 3">
    <name type="scientific">Oleiphilus messinensis</name>
    <dbReference type="NCBI Taxonomy" id="141451"/>
    <lineage>
        <taxon>Bacteria</taxon>
        <taxon>Pseudomonadati</taxon>
        <taxon>Pseudomonadota</taxon>
        <taxon>Gammaproteobacteria</taxon>
        <taxon>Oceanospirillales</taxon>
        <taxon>Oleiphilaceae</taxon>
        <taxon>Oleiphilus</taxon>
    </lineage>
</organism>
<name>A0A1Y0I414_9GAMM</name>
<dbReference type="InterPro" id="IPR025392">
    <property type="entry name" value="DUF4124"/>
</dbReference>
<evidence type="ECO:0000259" key="1">
    <source>
        <dbReference type="Pfam" id="PF13511"/>
    </source>
</evidence>
<sequence length="148" mass="16041">MTLSILGGALALPFFMDNRQGEPMLSLPKLSDLPNVGLDSGRAALPDGAPSVKSGEVFYKWRDQNGRMHFSNEKPVDVANYEIVAVDTSANTIQSIPVEEHSDTEAEKAPAEDVVSVSNAMKVMEDAKAVQQLMDQRAEAMKAMSESE</sequence>
<proteinExistence type="predicted"/>
<dbReference type="EMBL" id="CP021425">
    <property type="protein sequence ID" value="ARU54204.1"/>
    <property type="molecule type" value="Genomic_DNA"/>
</dbReference>
<dbReference type="Proteomes" id="UP000196027">
    <property type="component" value="Chromosome"/>
</dbReference>
<feature type="domain" description="DUF4124" evidence="1">
    <location>
        <begin position="54"/>
        <end position="93"/>
    </location>
</feature>
<accession>A0A1Y0I414</accession>
<reference evidence="2 3" key="1">
    <citation type="submission" date="2017-05" db="EMBL/GenBank/DDBJ databases">
        <title>Genomic insights into alkan degradation activity of Oleiphilus messinensis.</title>
        <authorList>
            <person name="Kozyavkin S.A."/>
            <person name="Slesarev A.I."/>
            <person name="Golyshin P.N."/>
            <person name="Korzhenkov A."/>
            <person name="Golyshina O.N."/>
            <person name="Toshchakov S.V."/>
        </authorList>
    </citation>
    <scope>NUCLEOTIDE SEQUENCE [LARGE SCALE GENOMIC DNA]</scope>
    <source>
        <strain evidence="2 3">ME102</strain>
    </source>
</reference>